<evidence type="ECO:0000256" key="8">
    <source>
        <dbReference type="ARBA" id="ARBA00023136"/>
    </source>
</evidence>
<protein>
    <recommendedName>
        <fullName evidence="3">Multidrug export protein MepA</fullName>
    </recommendedName>
</protein>
<evidence type="ECO:0000256" key="3">
    <source>
        <dbReference type="ARBA" id="ARBA00022106"/>
    </source>
</evidence>
<feature type="transmembrane region" description="Helical" evidence="10">
    <location>
        <begin position="269"/>
        <end position="297"/>
    </location>
</feature>
<dbReference type="InterPro" id="IPR048279">
    <property type="entry name" value="MdtK-like"/>
</dbReference>
<dbReference type="RefSeq" id="WP_017261038.1">
    <property type="nucleotide sequence ID" value="NZ_AUAW01000016.1"/>
</dbReference>
<dbReference type="EMBL" id="AZFF01000016">
    <property type="protein sequence ID" value="KRL53675.1"/>
    <property type="molecule type" value="Genomic_DNA"/>
</dbReference>
<evidence type="ECO:0000256" key="7">
    <source>
        <dbReference type="ARBA" id="ARBA00022989"/>
    </source>
</evidence>
<keyword evidence="5" id="KW-1003">Cell membrane</keyword>
<organism evidence="11 12">
    <name type="scientific">Furfurilactobacillus rossiae DSM 15814</name>
    <dbReference type="NCBI Taxonomy" id="1114972"/>
    <lineage>
        <taxon>Bacteria</taxon>
        <taxon>Bacillati</taxon>
        <taxon>Bacillota</taxon>
        <taxon>Bacilli</taxon>
        <taxon>Lactobacillales</taxon>
        <taxon>Lactobacillaceae</taxon>
        <taxon>Furfurilactobacillus</taxon>
    </lineage>
</organism>
<dbReference type="InterPro" id="IPR002528">
    <property type="entry name" value="MATE_fam"/>
</dbReference>
<dbReference type="PANTHER" id="PTHR43823">
    <property type="entry name" value="SPORULATION PROTEIN YKVU"/>
    <property type="match status" value="1"/>
</dbReference>
<feature type="transmembrane region" description="Helical" evidence="10">
    <location>
        <begin position="133"/>
        <end position="154"/>
    </location>
</feature>
<feature type="transmembrane region" description="Helical" evidence="10">
    <location>
        <begin position="46"/>
        <end position="73"/>
    </location>
</feature>
<dbReference type="GO" id="GO:0042910">
    <property type="term" value="F:xenobiotic transmembrane transporter activity"/>
    <property type="evidence" value="ECO:0007669"/>
    <property type="project" value="InterPro"/>
</dbReference>
<dbReference type="GO" id="GO:0005886">
    <property type="term" value="C:plasma membrane"/>
    <property type="evidence" value="ECO:0007669"/>
    <property type="project" value="UniProtKB-SubCell"/>
</dbReference>
<dbReference type="Pfam" id="PF01554">
    <property type="entry name" value="MatE"/>
    <property type="match status" value="2"/>
</dbReference>
<name>A0A0R1RJ43_9LACO</name>
<dbReference type="GO" id="GO:0046677">
    <property type="term" value="P:response to antibiotic"/>
    <property type="evidence" value="ECO:0007669"/>
    <property type="project" value="UniProtKB-KW"/>
</dbReference>
<evidence type="ECO:0000256" key="4">
    <source>
        <dbReference type="ARBA" id="ARBA00022448"/>
    </source>
</evidence>
<comment type="subcellular location">
    <subcellularLocation>
        <location evidence="1">Cell membrane</location>
        <topology evidence="1">Multi-pass membrane protein</topology>
    </subcellularLocation>
</comment>
<dbReference type="GO" id="GO:0015297">
    <property type="term" value="F:antiporter activity"/>
    <property type="evidence" value="ECO:0007669"/>
    <property type="project" value="InterPro"/>
</dbReference>
<reference evidence="11 12" key="1">
    <citation type="journal article" date="2015" name="Genome Announc.">
        <title>Expanding the biotechnology potential of lactobacilli through comparative genomics of 213 strains and associated genera.</title>
        <authorList>
            <person name="Sun Z."/>
            <person name="Harris H.M."/>
            <person name="McCann A."/>
            <person name="Guo C."/>
            <person name="Argimon S."/>
            <person name="Zhang W."/>
            <person name="Yang X."/>
            <person name="Jeffery I.B."/>
            <person name="Cooney J.C."/>
            <person name="Kagawa T.F."/>
            <person name="Liu W."/>
            <person name="Song Y."/>
            <person name="Salvetti E."/>
            <person name="Wrobel A."/>
            <person name="Rasinkangas P."/>
            <person name="Parkhill J."/>
            <person name="Rea M.C."/>
            <person name="O'Sullivan O."/>
            <person name="Ritari J."/>
            <person name="Douillard F.P."/>
            <person name="Paul Ross R."/>
            <person name="Yang R."/>
            <person name="Briner A.E."/>
            <person name="Felis G.E."/>
            <person name="de Vos W.M."/>
            <person name="Barrangou R."/>
            <person name="Klaenhammer T.R."/>
            <person name="Caufield P.W."/>
            <person name="Cui Y."/>
            <person name="Zhang H."/>
            <person name="O'Toole P.W."/>
        </authorList>
    </citation>
    <scope>NUCLEOTIDE SEQUENCE [LARGE SCALE GENOMIC DNA]</scope>
    <source>
        <strain evidence="11 12">DSM 15814</strain>
    </source>
</reference>
<keyword evidence="7 10" id="KW-1133">Transmembrane helix</keyword>
<dbReference type="InterPro" id="IPR051327">
    <property type="entry name" value="MATE_MepA_subfamily"/>
</dbReference>
<feature type="transmembrane region" description="Helical" evidence="10">
    <location>
        <begin position="166"/>
        <end position="186"/>
    </location>
</feature>
<keyword evidence="4" id="KW-0813">Transport</keyword>
<proteinExistence type="inferred from homology"/>
<evidence type="ECO:0000256" key="5">
    <source>
        <dbReference type="ARBA" id="ARBA00022475"/>
    </source>
</evidence>
<dbReference type="PANTHER" id="PTHR43823:SF3">
    <property type="entry name" value="MULTIDRUG EXPORT PROTEIN MEPA"/>
    <property type="match status" value="1"/>
</dbReference>
<keyword evidence="9" id="KW-0046">Antibiotic resistance</keyword>
<dbReference type="NCBIfam" id="TIGR00797">
    <property type="entry name" value="matE"/>
    <property type="match status" value="1"/>
</dbReference>
<evidence type="ECO:0000313" key="11">
    <source>
        <dbReference type="EMBL" id="KRL53675.1"/>
    </source>
</evidence>
<feature type="transmembrane region" description="Helical" evidence="10">
    <location>
        <begin position="12"/>
        <end position="34"/>
    </location>
</feature>
<evidence type="ECO:0000256" key="6">
    <source>
        <dbReference type="ARBA" id="ARBA00022692"/>
    </source>
</evidence>
<dbReference type="AlphaFoldDB" id="A0A0R1RJ43"/>
<accession>A0A0R1RJ43</accession>
<feature type="transmembrane region" description="Helical" evidence="10">
    <location>
        <begin position="354"/>
        <end position="376"/>
    </location>
</feature>
<dbReference type="STRING" id="1114972.FD35_GL000924"/>
<feature type="transmembrane region" description="Helical" evidence="10">
    <location>
        <begin position="410"/>
        <end position="432"/>
    </location>
</feature>
<dbReference type="PATRIC" id="fig|1114972.6.peg.934"/>
<evidence type="ECO:0000256" key="9">
    <source>
        <dbReference type="ARBA" id="ARBA00023251"/>
    </source>
</evidence>
<keyword evidence="12" id="KW-1185">Reference proteome</keyword>
<evidence type="ECO:0000313" key="12">
    <source>
        <dbReference type="Proteomes" id="UP000051999"/>
    </source>
</evidence>
<feature type="transmembrane region" description="Helical" evidence="10">
    <location>
        <begin position="317"/>
        <end position="342"/>
    </location>
</feature>
<comment type="caution">
    <text evidence="11">The sequence shown here is derived from an EMBL/GenBank/DDBJ whole genome shotgun (WGS) entry which is preliminary data.</text>
</comment>
<evidence type="ECO:0000256" key="1">
    <source>
        <dbReference type="ARBA" id="ARBA00004651"/>
    </source>
</evidence>
<feature type="transmembrane region" description="Helical" evidence="10">
    <location>
        <begin position="229"/>
        <end position="249"/>
    </location>
</feature>
<gene>
    <name evidence="11" type="ORF">FD35_GL000924</name>
</gene>
<dbReference type="PIRSF" id="PIRSF006603">
    <property type="entry name" value="DinF"/>
    <property type="match status" value="1"/>
</dbReference>
<evidence type="ECO:0000256" key="10">
    <source>
        <dbReference type="SAM" id="Phobius"/>
    </source>
</evidence>
<dbReference type="OrthoDB" id="9811110at2"/>
<dbReference type="InterPro" id="IPR045070">
    <property type="entry name" value="MATE_MepA-like"/>
</dbReference>
<keyword evidence="8 10" id="KW-0472">Membrane</keyword>
<dbReference type="eggNOG" id="COG0534">
    <property type="taxonomic scope" value="Bacteria"/>
</dbReference>
<dbReference type="CDD" id="cd13143">
    <property type="entry name" value="MATE_MepA_like"/>
    <property type="match status" value="1"/>
</dbReference>
<feature type="transmembrane region" description="Helical" evidence="10">
    <location>
        <begin position="192"/>
        <end position="213"/>
    </location>
</feature>
<comment type="similarity">
    <text evidence="2">Belongs to the multi antimicrobial extrusion (MATE) (TC 2.A.66.1) family. MepA subfamily.</text>
</comment>
<sequence>MDTLFTKTSVPRAYFTLAMPVVISMIASMIYNLVDTFFISQTQNPNIVAGVTVCTPLFSIMLAIGDVFGLGGSALVSKMLGSKQHESASQVSRICFYAAIVIGILTAGILLLFEAPILTAFGASSGIRPFASAFYRIMAIGGPLIIVSLVPSNLIRTEGLARESMIGSVAGLVVTILLDPLLIFGFHLYAAGAALATVIGYLVTDLILCAYVIKRCRVISLSWHIKKSTLAFAGAILVIGIPASMTNLMQAFGTALLNNFLVRYGAAQVAAFGIATKIYMIVMLVMVGFAFGAQPLVGYNYGAHNQKRFRQIVNFDLLVEVVFSVIFAVILMLLAPFIVRLFMTQKTIVTAGVLLLRALLSTTPFIGAILVFTTVFQSTGKALGAFLLAISRQGVIFAIVIYVAHMLWGYLGVVWAQPLADVLTCLLGFVIYRQDFRRMK</sequence>
<feature type="transmembrane region" description="Helical" evidence="10">
    <location>
        <begin position="94"/>
        <end position="113"/>
    </location>
</feature>
<evidence type="ECO:0000256" key="2">
    <source>
        <dbReference type="ARBA" id="ARBA00008417"/>
    </source>
</evidence>
<keyword evidence="6 10" id="KW-0812">Transmembrane</keyword>
<dbReference type="Proteomes" id="UP000051999">
    <property type="component" value="Unassembled WGS sequence"/>
</dbReference>
<feature type="transmembrane region" description="Helical" evidence="10">
    <location>
        <begin position="383"/>
        <end position="404"/>
    </location>
</feature>